<dbReference type="GO" id="GO:0044773">
    <property type="term" value="P:mitotic DNA damage checkpoint signaling"/>
    <property type="evidence" value="ECO:0007669"/>
    <property type="project" value="TreeGrafter"/>
</dbReference>
<name>A0A8H3DLZ8_9AGAM</name>
<evidence type="ECO:0000256" key="6">
    <source>
        <dbReference type="ARBA" id="ARBA00022840"/>
    </source>
</evidence>
<keyword evidence="3" id="KW-0808">Transferase</keyword>
<comment type="caution">
    <text evidence="8">The sequence shown here is derived from an EMBL/GenBank/DDBJ whole genome shotgun (WGS) entry which is preliminary data.</text>
</comment>
<dbReference type="GO" id="GO:0005524">
    <property type="term" value="F:ATP binding"/>
    <property type="evidence" value="ECO:0007669"/>
    <property type="project" value="UniProtKB-KW"/>
</dbReference>
<protein>
    <recommendedName>
        <fullName evidence="1">non-specific serine/threonine protein kinase</fullName>
        <ecNumber evidence="1">2.7.11.1</ecNumber>
    </recommendedName>
</protein>
<dbReference type="PROSITE" id="PS50011">
    <property type="entry name" value="PROTEIN_KINASE_DOM"/>
    <property type="match status" value="1"/>
</dbReference>
<accession>A0A8H3DLZ8</accession>
<evidence type="ECO:0000256" key="5">
    <source>
        <dbReference type="ARBA" id="ARBA00022777"/>
    </source>
</evidence>
<sequence>MSAILQVPSVPPTLVGQEEDNDVYGLNNTEQEWVMHEPYLKAKGYTLRPRYRPDWVPSWKLNGKYPADCEDSWELPAIKVLDATRDQDNKHVSLKKSIPSNDNDEEAQHELEILQYLSQDGVRDDPRNHALQLLDSFPIPGSPKGLFLVTPFLSDWDAVPFSRFSELMDLVQQILEGLQFLHSHHIAHRDAQTANIMMDASLLYSEPFHPCDPHSSLDGTRRLKIKRRFEAPVRYCFIDFGLSSRFSSLESRRLVTGVKGREQRAPELLPAVPPPYDPFKLDIFTIGMVFKENIFQKYYGFHGLRSWVDRMTAVDPNARPNADEALSLYMQWAKRQGGLAQISDVIPSGSSWIRRFIISLRATLRYCRFKFLRFLRLLSFPMRRLSGHARPDVLG</sequence>
<dbReference type="InterPro" id="IPR011009">
    <property type="entry name" value="Kinase-like_dom_sf"/>
</dbReference>
<keyword evidence="2" id="KW-0723">Serine/threonine-protein kinase</keyword>
<dbReference type="Pfam" id="PF00069">
    <property type="entry name" value="Pkinase"/>
    <property type="match status" value="1"/>
</dbReference>
<dbReference type="SUPFAM" id="SSF56112">
    <property type="entry name" value="Protein kinase-like (PK-like)"/>
    <property type="match status" value="1"/>
</dbReference>
<dbReference type="Gene3D" id="3.30.200.20">
    <property type="entry name" value="Phosphorylase Kinase, domain 1"/>
    <property type="match status" value="1"/>
</dbReference>
<dbReference type="PANTHER" id="PTHR44167:SF23">
    <property type="entry name" value="CDC7 KINASE, ISOFORM A-RELATED"/>
    <property type="match status" value="1"/>
</dbReference>
<evidence type="ECO:0000256" key="3">
    <source>
        <dbReference type="ARBA" id="ARBA00022679"/>
    </source>
</evidence>
<proteinExistence type="predicted"/>
<dbReference type="InterPro" id="IPR000719">
    <property type="entry name" value="Prot_kinase_dom"/>
</dbReference>
<gene>
    <name evidence="8" type="ORF">RDB_LOCUS158864</name>
</gene>
<dbReference type="EC" id="2.7.11.1" evidence="1"/>
<keyword evidence="4" id="KW-0547">Nucleotide-binding</keyword>
<dbReference type="SMART" id="SM00220">
    <property type="entry name" value="S_TKc"/>
    <property type="match status" value="1"/>
</dbReference>
<organism evidence="8 9">
    <name type="scientific">Rhizoctonia solani</name>
    <dbReference type="NCBI Taxonomy" id="456999"/>
    <lineage>
        <taxon>Eukaryota</taxon>
        <taxon>Fungi</taxon>
        <taxon>Dikarya</taxon>
        <taxon>Basidiomycota</taxon>
        <taxon>Agaricomycotina</taxon>
        <taxon>Agaricomycetes</taxon>
        <taxon>Cantharellales</taxon>
        <taxon>Ceratobasidiaceae</taxon>
        <taxon>Rhizoctonia</taxon>
    </lineage>
</organism>
<feature type="domain" description="Protein kinase" evidence="7">
    <location>
        <begin position="9"/>
        <end position="395"/>
    </location>
</feature>
<evidence type="ECO:0000256" key="1">
    <source>
        <dbReference type="ARBA" id="ARBA00012513"/>
    </source>
</evidence>
<dbReference type="Gene3D" id="1.10.510.10">
    <property type="entry name" value="Transferase(Phosphotransferase) domain 1"/>
    <property type="match status" value="1"/>
</dbReference>
<dbReference type="PANTHER" id="PTHR44167">
    <property type="entry name" value="OVARIAN-SPECIFIC SERINE/THREONINE-PROTEIN KINASE LOK-RELATED"/>
    <property type="match status" value="1"/>
</dbReference>
<dbReference type="GO" id="GO:0005634">
    <property type="term" value="C:nucleus"/>
    <property type="evidence" value="ECO:0007669"/>
    <property type="project" value="TreeGrafter"/>
</dbReference>
<keyword evidence="6" id="KW-0067">ATP-binding</keyword>
<dbReference type="Proteomes" id="UP000663831">
    <property type="component" value="Unassembled WGS sequence"/>
</dbReference>
<keyword evidence="5" id="KW-0418">Kinase</keyword>
<evidence type="ECO:0000259" key="7">
    <source>
        <dbReference type="PROSITE" id="PS50011"/>
    </source>
</evidence>
<evidence type="ECO:0000313" key="9">
    <source>
        <dbReference type="Proteomes" id="UP000663831"/>
    </source>
</evidence>
<dbReference type="GO" id="GO:0004674">
    <property type="term" value="F:protein serine/threonine kinase activity"/>
    <property type="evidence" value="ECO:0007669"/>
    <property type="project" value="UniProtKB-KW"/>
</dbReference>
<dbReference type="CDD" id="cd00180">
    <property type="entry name" value="PKc"/>
    <property type="match status" value="1"/>
</dbReference>
<evidence type="ECO:0000256" key="4">
    <source>
        <dbReference type="ARBA" id="ARBA00022741"/>
    </source>
</evidence>
<dbReference type="AlphaFoldDB" id="A0A8H3DLZ8"/>
<reference evidence="8" key="1">
    <citation type="submission" date="2021-01" db="EMBL/GenBank/DDBJ databases">
        <authorList>
            <person name="Kaushik A."/>
        </authorList>
    </citation>
    <scope>NUCLEOTIDE SEQUENCE</scope>
    <source>
        <strain evidence="8">AG3-1AP</strain>
    </source>
</reference>
<evidence type="ECO:0000256" key="2">
    <source>
        <dbReference type="ARBA" id="ARBA00022527"/>
    </source>
</evidence>
<evidence type="ECO:0000313" key="8">
    <source>
        <dbReference type="EMBL" id="CAE6531857.1"/>
    </source>
</evidence>
<dbReference type="EMBL" id="CAJMWV010007824">
    <property type="protein sequence ID" value="CAE6531857.1"/>
    <property type="molecule type" value="Genomic_DNA"/>
</dbReference>
<dbReference type="OrthoDB" id="5987198at2759"/>